<organism evidence="2 3">
    <name type="scientific">Salipiger pallidus</name>
    <dbReference type="NCBI Taxonomy" id="1775170"/>
    <lineage>
        <taxon>Bacteria</taxon>
        <taxon>Pseudomonadati</taxon>
        <taxon>Pseudomonadota</taxon>
        <taxon>Alphaproteobacteria</taxon>
        <taxon>Rhodobacterales</taxon>
        <taxon>Roseobacteraceae</taxon>
        <taxon>Salipiger</taxon>
    </lineage>
</organism>
<protein>
    <recommendedName>
        <fullName evidence="1">Putative Flp pilus-assembly TadG-like N-terminal domain-containing protein</fullName>
    </recommendedName>
</protein>
<dbReference type="Proteomes" id="UP000617145">
    <property type="component" value="Unassembled WGS sequence"/>
</dbReference>
<dbReference type="AlphaFoldDB" id="A0A8J2ZGR7"/>
<dbReference type="InterPro" id="IPR028087">
    <property type="entry name" value="Tad_N"/>
</dbReference>
<feature type="domain" description="Putative Flp pilus-assembly TadG-like N-terminal" evidence="1">
    <location>
        <begin position="24"/>
        <end position="70"/>
    </location>
</feature>
<name>A0A8J2ZGR7_9RHOB</name>
<dbReference type="EMBL" id="BMJV01000001">
    <property type="protein sequence ID" value="GGG61470.1"/>
    <property type="molecule type" value="Genomic_DNA"/>
</dbReference>
<reference evidence="2" key="2">
    <citation type="submission" date="2020-09" db="EMBL/GenBank/DDBJ databases">
        <authorList>
            <person name="Sun Q."/>
            <person name="Zhou Y."/>
        </authorList>
    </citation>
    <scope>NUCLEOTIDE SEQUENCE</scope>
    <source>
        <strain evidence="2">CGMCC 1.15762</strain>
    </source>
</reference>
<reference evidence="2" key="1">
    <citation type="journal article" date="2014" name="Int. J. Syst. Evol. Microbiol.">
        <title>Complete genome sequence of Corynebacterium casei LMG S-19264T (=DSM 44701T), isolated from a smear-ripened cheese.</title>
        <authorList>
            <consortium name="US DOE Joint Genome Institute (JGI-PGF)"/>
            <person name="Walter F."/>
            <person name="Albersmeier A."/>
            <person name="Kalinowski J."/>
            <person name="Ruckert C."/>
        </authorList>
    </citation>
    <scope>NUCLEOTIDE SEQUENCE</scope>
    <source>
        <strain evidence="2">CGMCC 1.15762</strain>
    </source>
</reference>
<evidence type="ECO:0000313" key="2">
    <source>
        <dbReference type="EMBL" id="GGG61470.1"/>
    </source>
</evidence>
<accession>A0A8J2ZGR7</accession>
<gene>
    <name evidence="2" type="ORF">GCM10011415_04470</name>
</gene>
<keyword evidence="3" id="KW-1185">Reference proteome</keyword>
<evidence type="ECO:0000313" key="3">
    <source>
        <dbReference type="Proteomes" id="UP000617145"/>
    </source>
</evidence>
<proteinExistence type="predicted"/>
<evidence type="ECO:0000259" key="1">
    <source>
        <dbReference type="Pfam" id="PF13400"/>
    </source>
</evidence>
<sequence>MRMPLFPIKAPCLSLGQLIRSDDGAGTLTSLFVLTVCLLMGGAAVDIANAYRVKEVLQANAEASAISGAVRMSEPLESETARDTARRIADIGLTQAGLSDAWHDAGFEVGLVDPLTDTFTPVPMPAAGQLPGPGINAVRVSLHRDAAHGNPEPLRVVGLFGFDPWDISGQAVAMLRNRPTLECIDPLLSLQARVDVSSRNAFVGICLHANAAVSYGEVPSWRRDVVDDVVNRLLLDAAGGGLLTSFVSPVQPSEIMAMVASVDRTVDLHDLDNLSVVSDGSLHVTCKDNEVLHLEDGFVLQNAAIYSDCPVRIEGEVSLDASLLVANLSSLLTDPDAIKVTPDALLTGSPACAPGDGVQILLFADLDAVVGIPALVSTDTPLGAFIDETVGTVGTVLDSTLTLVGGILNPLVDTVSDLTSDLPLLPICLNAETMLSSDTVALR</sequence>
<dbReference type="Pfam" id="PF13400">
    <property type="entry name" value="Tad"/>
    <property type="match status" value="1"/>
</dbReference>
<comment type="caution">
    <text evidence="2">The sequence shown here is derived from an EMBL/GenBank/DDBJ whole genome shotgun (WGS) entry which is preliminary data.</text>
</comment>